<comment type="caution">
    <text evidence="1">The sequence shown here is derived from an EMBL/GenBank/DDBJ whole genome shotgun (WGS) entry which is preliminary data.</text>
</comment>
<protein>
    <submittedName>
        <fullName evidence="1">Uncharacterized protein</fullName>
    </submittedName>
</protein>
<evidence type="ECO:0000313" key="1">
    <source>
        <dbReference type="EMBL" id="KKK59951.1"/>
    </source>
</evidence>
<dbReference type="EMBL" id="LAZR01063211">
    <property type="protein sequence ID" value="KKK59951.1"/>
    <property type="molecule type" value="Genomic_DNA"/>
</dbReference>
<organism evidence="1">
    <name type="scientific">marine sediment metagenome</name>
    <dbReference type="NCBI Taxonomy" id="412755"/>
    <lineage>
        <taxon>unclassified sequences</taxon>
        <taxon>metagenomes</taxon>
        <taxon>ecological metagenomes</taxon>
    </lineage>
</organism>
<feature type="non-terminal residue" evidence="1">
    <location>
        <position position="1"/>
    </location>
</feature>
<dbReference type="AlphaFoldDB" id="A0A0F8ZJ33"/>
<proteinExistence type="predicted"/>
<name>A0A0F8ZJ33_9ZZZZ</name>
<accession>A0A0F8ZJ33</accession>
<reference evidence="1" key="1">
    <citation type="journal article" date="2015" name="Nature">
        <title>Complex archaea that bridge the gap between prokaryotes and eukaryotes.</title>
        <authorList>
            <person name="Spang A."/>
            <person name="Saw J.H."/>
            <person name="Jorgensen S.L."/>
            <person name="Zaremba-Niedzwiedzka K."/>
            <person name="Martijn J."/>
            <person name="Lind A.E."/>
            <person name="van Eijk R."/>
            <person name="Schleper C."/>
            <person name="Guy L."/>
            <person name="Ettema T.J."/>
        </authorList>
    </citation>
    <scope>NUCLEOTIDE SEQUENCE</scope>
</reference>
<sequence length="69" mass="7355">FERVECAPSAAINPISDEWLNFEVTGEVLAVAGKFGTITFDDPSTTGDDPPDVNNYTIGKGIVSIEIIP</sequence>
<gene>
    <name evidence="1" type="ORF">LCGC14_3029240</name>
</gene>